<evidence type="ECO:0000256" key="2">
    <source>
        <dbReference type="ARBA" id="ARBA00010617"/>
    </source>
</evidence>
<evidence type="ECO:0000256" key="4">
    <source>
        <dbReference type="ARBA" id="ARBA00023002"/>
    </source>
</evidence>
<keyword evidence="3" id="KW-0479">Metal-binding</keyword>
<dbReference type="PRINTS" id="PR00385">
    <property type="entry name" value="P450"/>
</dbReference>
<protein>
    <recommendedName>
        <fullName evidence="9">Cytochrome P450</fullName>
    </recommendedName>
</protein>
<evidence type="ECO:0000256" key="3">
    <source>
        <dbReference type="ARBA" id="ARBA00022723"/>
    </source>
</evidence>
<dbReference type="GO" id="GO:0016705">
    <property type="term" value="F:oxidoreductase activity, acting on paired donors, with incorporation or reduction of molecular oxygen"/>
    <property type="evidence" value="ECO:0007669"/>
    <property type="project" value="InterPro"/>
</dbReference>
<comment type="caution">
    <text evidence="7">The sequence shown here is derived from an EMBL/GenBank/DDBJ whole genome shotgun (WGS) entry which is preliminary data.</text>
</comment>
<keyword evidence="5" id="KW-0408">Iron</keyword>
<keyword evidence="4" id="KW-0560">Oxidoreductase</keyword>
<dbReference type="SUPFAM" id="SSF48264">
    <property type="entry name" value="Cytochrome P450"/>
    <property type="match status" value="1"/>
</dbReference>
<reference evidence="7" key="1">
    <citation type="submission" date="2021-03" db="EMBL/GenBank/DDBJ databases">
        <title>Comparative genomics and phylogenomic investigation of the class Geoglossomycetes provide insights into ecological specialization and systematics.</title>
        <authorList>
            <person name="Melie T."/>
            <person name="Pirro S."/>
            <person name="Miller A.N."/>
            <person name="Quandt A."/>
        </authorList>
    </citation>
    <scope>NUCLEOTIDE SEQUENCE</scope>
    <source>
        <strain evidence="7">GBOQ0MN5Z8</strain>
    </source>
</reference>
<name>A0A9P8I8U0_9PEZI</name>
<dbReference type="GO" id="GO:0020037">
    <property type="term" value="F:heme binding"/>
    <property type="evidence" value="ECO:0007669"/>
    <property type="project" value="InterPro"/>
</dbReference>
<dbReference type="GO" id="GO:0004497">
    <property type="term" value="F:monooxygenase activity"/>
    <property type="evidence" value="ECO:0007669"/>
    <property type="project" value="UniProtKB-KW"/>
</dbReference>
<sequence>MMRAFWDRAFSHSALLSYRGPIKAKVEQFIGRVGELSMPIDIAYHSAILATELMITLTFGLELTEEEIKIATLIPGFISRKFANVTNEIIRMNESSDIYGYIQQSKSDPKAPGFPLPMEARLAIVGGSVCYFLCTHPKYIAKLREEVTPLVHFNKFDMMGRYSLLEAVIKESLRLIPPISRGAERVTPPGGVMIAGRWIPGNIIISISYYSMSRGPYACVGQQLAMMEIRETVARLITSFDMRLADPNYRTWEDSGRGTFTLELPPLMIKFERICCA</sequence>
<evidence type="ECO:0000256" key="1">
    <source>
        <dbReference type="ARBA" id="ARBA00001971"/>
    </source>
</evidence>
<dbReference type="EMBL" id="JAGHQL010000007">
    <property type="protein sequence ID" value="KAH0545334.1"/>
    <property type="molecule type" value="Genomic_DNA"/>
</dbReference>
<keyword evidence="8" id="KW-1185">Reference proteome</keyword>
<gene>
    <name evidence="7" type="ORF">FGG08_000633</name>
</gene>
<dbReference type="GO" id="GO:0005506">
    <property type="term" value="F:iron ion binding"/>
    <property type="evidence" value="ECO:0007669"/>
    <property type="project" value="InterPro"/>
</dbReference>
<dbReference type="Pfam" id="PF00067">
    <property type="entry name" value="p450"/>
    <property type="match status" value="1"/>
</dbReference>
<comment type="similarity">
    <text evidence="2">Belongs to the cytochrome P450 family.</text>
</comment>
<dbReference type="PANTHER" id="PTHR24305:SF187">
    <property type="entry name" value="P450, PUTATIVE (EUROFUNG)-RELATED"/>
    <property type="match status" value="1"/>
</dbReference>
<dbReference type="Gene3D" id="1.10.630.10">
    <property type="entry name" value="Cytochrome P450"/>
    <property type="match status" value="1"/>
</dbReference>
<comment type="cofactor">
    <cofactor evidence="1">
        <name>heme</name>
        <dbReference type="ChEBI" id="CHEBI:30413"/>
    </cofactor>
</comment>
<proteinExistence type="inferred from homology"/>
<keyword evidence="6" id="KW-0503">Monooxygenase</keyword>
<dbReference type="InterPro" id="IPR036396">
    <property type="entry name" value="Cyt_P450_sf"/>
</dbReference>
<evidence type="ECO:0008006" key="9">
    <source>
        <dbReference type="Google" id="ProtNLM"/>
    </source>
</evidence>
<evidence type="ECO:0000256" key="5">
    <source>
        <dbReference type="ARBA" id="ARBA00023004"/>
    </source>
</evidence>
<dbReference type="OrthoDB" id="3945418at2759"/>
<organism evidence="7 8">
    <name type="scientific">Glutinoglossum americanum</name>
    <dbReference type="NCBI Taxonomy" id="1670608"/>
    <lineage>
        <taxon>Eukaryota</taxon>
        <taxon>Fungi</taxon>
        <taxon>Dikarya</taxon>
        <taxon>Ascomycota</taxon>
        <taxon>Pezizomycotina</taxon>
        <taxon>Geoglossomycetes</taxon>
        <taxon>Geoglossales</taxon>
        <taxon>Geoglossaceae</taxon>
        <taxon>Glutinoglossum</taxon>
    </lineage>
</organism>
<evidence type="ECO:0000313" key="7">
    <source>
        <dbReference type="EMBL" id="KAH0545334.1"/>
    </source>
</evidence>
<dbReference type="InterPro" id="IPR050121">
    <property type="entry name" value="Cytochrome_P450_monoxygenase"/>
</dbReference>
<dbReference type="AlphaFoldDB" id="A0A9P8I8U0"/>
<evidence type="ECO:0000313" key="8">
    <source>
        <dbReference type="Proteomes" id="UP000698800"/>
    </source>
</evidence>
<dbReference type="PANTHER" id="PTHR24305">
    <property type="entry name" value="CYTOCHROME P450"/>
    <property type="match status" value="1"/>
</dbReference>
<evidence type="ECO:0000256" key="6">
    <source>
        <dbReference type="ARBA" id="ARBA00023033"/>
    </source>
</evidence>
<dbReference type="InterPro" id="IPR001128">
    <property type="entry name" value="Cyt_P450"/>
</dbReference>
<dbReference type="Proteomes" id="UP000698800">
    <property type="component" value="Unassembled WGS sequence"/>
</dbReference>
<accession>A0A9P8I8U0</accession>